<dbReference type="PANTHER" id="PTHR37533:SF2">
    <property type="entry name" value="FLAGELLAR HOOK-LENGTH CONTROL PROTEIN"/>
    <property type="match status" value="1"/>
</dbReference>
<dbReference type="InterPro" id="IPR038610">
    <property type="entry name" value="FliK-like_C_sf"/>
</dbReference>
<gene>
    <name evidence="6" type="ORF">SAMN05216206_3802</name>
</gene>
<accession>A0A1I3PZM0</accession>
<dbReference type="InterPro" id="IPR021136">
    <property type="entry name" value="Flagellar_hook_control-like_C"/>
</dbReference>
<dbReference type="RefSeq" id="WP_090244878.1">
    <property type="nucleotide sequence ID" value="NZ_FOQL01000007.1"/>
</dbReference>
<evidence type="ECO:0000256" key="2">
    <source>
        <dbReference type="ARBA" id="ARBA00009149"/>
    </source>
</evidence>
<organism evidence="6 7">
    <name type="scientific">Pseudomonas guineae</name>
    <dbReference type="NCBI Taxonomy" id="425504"/>
    <lineage>
        <taxon>Bacteria</taxon>
        <taxon>Pseudomonadati</taxon>
        <taxon>Pseudomonadota</taxon>
        <taxon>Gammaproteobacteria</taxon>
        <taxon>Pseudomonadales</taxon>
        <taxon>Pseudomonadaceae</taxon>
        <taxon>Pseudomonas</taxon>
    </lineage>
</organism>
<keyword evidence="3" id="KW-1005">Bacterial flagellum biogenesis</keyword>
<dbReference type="OrthoDB" id="1792985at2"/>
<evidence type="ECO:0000313" key="7">
    <source>
        <dbReference type="Proteomes" id="UP000243606"/>
    </source>
</evidence>
<dbReference type="Proteomes" id="UP000243606">
    <property type="component" value="Unassembled WGS sequence"/>
</dbReference>
<evidence type="ECO:0000256" key="3">
    <source>
        <dbReference type="ARBA" id="ARBA00022795"/>
    </source>
</evidence>
<evidence type="ECO:0000256" key="4">
    <source>
        <dbReference type="SAM" id="MobiDB-lite"/>
    </source>
</evidence>
<dbReference type="PANTHER" id="PTHR37533">
    <property type="entry name" value="FLAGELLAR HOOK-LENGTH CONTROL PROTEIN"/>
    <property type="match status" value="1"/>
</dbReference>
<comment type="function">
    <text evidence="1">Controls the length of the flagellar hook.</text>
</comment>
<proteinExistence type="inferred from homology"/>
<dbReference type="CDD" id="cd17470">
    <property type="entry name" value="T3SS_Flik_C"/>
    <property type="match status" value="1"/>
</dbReference>
<name>A0A1I3PZM0_9PSED</name>
<keyword evidence="6" id="KW-0966">Cell projection</keyword>
<protein>
    <submittedName>
        <fullName evidence="6">Flagellar hook-length control protein FliK</fullName>
    </submittedName>
</protein>
<dbReference type="GO" id="GO:0009424">
    <property type="term" value="C:bacterial-type flagellum hook"/>
    <property type="evidence" value="ECO:0007669"/>
    <property type="project" value="InterPro"/>
</dbReference>
<evidence type="ECO:0000256" key="1">
    <source>
        <dbReference type="ARBA" id="ARBA00003944"/>
    </source>
</evidence>
<sequence>MSVAPDLLLKSAPAVKPRAAAEKPPEKSAQPNKNQASSFSQVYANERQAKATERNEASPKPARESKPKEIPDDDPQSVAATGQSEVADSGKPLPSDPANDGAALDPLLLLGITGELPAQEAQELTLDTEPAPFLVTTGLISSGPASLTEASFDAELDALNQLPAVRMALEIGAKEKALAEQVASPLAQAKLATQSASQGVLAGQLMQDEVPVEGEALELPELQLEALTGKSLEALKEGTANSTPENFVSKLNALTQAIGQQNSLSARAPVVGQPVPMQQGGWSEAVVDRVMVMSSQNLKSAEIQLDPAELGRLEVRISVNQEQSQVTFASPHAGVREALDAQMHRLRELFAQQGMNQLDVNVSDQSLSRGWQGQGGGDGDGRGRSGASDESQGAEEGLPLSVVQSTHTASGSVRGLVDYYA</sequence>
<dbReference type="InterPro" id="IPR001635">
    <property type="entry name" value="Flag_hook_Flik"/>
</dbReference>
<comment type="similarity">
    <text evidence="2">Belongs to the FliK family.</text>
</comment>
<feature type="compositionally biased region" description="Basic and acidic residues" evidence="4">
    <location>
        <begin position="47"/>
        <end position="70"/>
    </location>
</feature>
<reference evidence="7" key="1">
    <citation type="submission" date="2016-10" db="EMBL/GenBank/DDBJ databases">
        <authorList>
            <person name="Varghese N."/>
            <person name="Submissions S."/>
        </authorList>
    </citation>
    <scope>NUCLEOTIDE SEQUENCE [LARGE SCALE GENOMIC DNA]</scope>
    <source>
        <strain evidence="7">LMG 24016</strain>
    </source>
</reference>
<keyword evidence="6" id="KW-0969">Cilium</keyword>
<evidence type="ECO:0000259" key="5">
    <source>
        <dbReference type="Pfam" id="PF02120"/>
    </source>
</evidence>
<feature type="compositionally biased region" description="Polar residues" evidence="4">
    <location>
        <begin position="29"/>
        <end position="43"/>
    </location>
</feature>
<dbReference type="Gene3D" id="3.30.750.140">
    <property type="match status" value="1"/>
</dbReference>
<dbReference type="EMBL" id="FOQL01000007">
    <property type="protein sequence ID" value="SFJ26870.1"/>
    <property type="molecule type" value="Genomic_DNA"/>
</dbReference>
<feature type="domain" description="Flagellar hook-length control protein-like C-terminal" evidence="5">
    <location>
        <begin position="288"/>
        <end position="366"/>
    </location>
</feature>
<evidence type="ECO:0000313" key="6">
    <source>
        <dbReference type="EMBL" id="SFJ26870.1"/>
    </source>
</evidence>
<dbReference type="PRINTS" id="PR01007">
    <property type="entry name" value="FLGHOOKFLIK"/>
</dbReference>
<dbReference type="GO" id="GO:0044780">
    <property type="term" value="P:bacterial-type flagellum assembly"/>
    <property type="evidence" value="ECO:0007669"/>
    <property type="project" value="InterPro"/>
</dbReference>
<dbReference type="AlphaFoldDB" id="A0A1I3PZM0"/>
<keyword evidence="7" id="KW-1185">Reference proteome</keyword>
<feature type="region of interest" description="Disordered" evidence="4">
    <location>
        <begin position="1"/>
        <end position="102"/>
    </location>
</feature>
<dbReference type="InterPro" id="IPR052563">
    <property type="entry name" value="FliK"/>
</dbReference>
<keyword evidence="6" id="KW-0282">Flagellum</keyword>
<feature type="region of interest" description="Disordered" evidence="4">
    <location>
        <begin position="364"/>
        <end position="409"/>
    </location>
</feature>
<dbReference type="STRING" id="425504.SAMN05216206_3802"/>
<dbReference type="Pfam" id="PF02120">
    <property type="entry name" value="Flg_hook"/>
    <property type="match status" value="1"/>
</dbReference>